<evidence type="ECO:0000313" key="3">
    <source>
        <dbReference type="Proteomes" id="UP000011626"/>
    </source>
</evidence>
<proteinExistence type="predicted"/>
<name>M0CB55_9EURY</name>
<dbReference type="Proteomes" id="UP000011626">
    <property type="component" value="Unassembled WGS sequence"/>
</dbReference>
<comment type="caution">
    <text evidence="2">The sequence shown here is derived from an EMBL/GenBank/DDBJ whole genome shotgun (WGS) entry which is preliminary data.</text>
</comment>
<evidence type="ECO:0000259" key="1">
    <source>
        <dbReference type="Pfam" id="PF24349"/>
    </source>
</evidence>
<accession>M0CB55</accession>
<dbReference type="AlphaFoldDB" id="M0CB55"/>
<reference evidence="2 3" key="1">
    <citation type="journal article" date="2014" name="PLoS Genet.">
        <title>Phylogenetically driven sequencing of extremely halophilic archaea reveals strategies for static and dynamic osmo-response.</title>
        <authorList>
            <person name="Becker E.A."/>
            <person name="Seitzer P.M."/>
            <person name="Tritt A."/>
            <person name="Larsen D."/>
            <person name="Krusor M."/>
            <person name="Yao A.I."/>
            <person name="Wu D."/>
            <person name="Madern D."/>
            <person name="Eisen J.A."/>
            <person name="Darling A.E."/>
            <person name="Facciotti M.T."/>
        </authorList>
    </citation>
    <scope>NUCLEOTIDE SEQUENCE [LARGE SCALE GENOMIC DNA]</scope>
    <source>
        <strain evidence="2 3">2-9-1</strain>
    </source>
</reference>
<keyword evidence="3" id="KW-1185">Reference proteome</keyword>
<dbReference type="PATRIC" id="fig|797114.5.peg.4290"/>
<dbReference type="eggNOG" id="arCOG08893">
    <property type="taxonomic scope" value="Archaea"/>
</dbReference>
<organism evidence="2 3">
    <name type="scientific">Halosimplex carlsbadense 2-9-1</name>
    <dbReference type="NCBI Taxonomy" id="797114"/>
    <lineage>
        <taxon>Archaea</taxon>
        <taxon>Methanobacteriati</taxon>
        <taxon>Methanobacteriota</taxon>
        <taxon>Stenosarchaea group</taxon>
        <taxon>Halobacteria</taxon>
        <taxon>Halobacteriales</taxon>
        <taxon>Haloarculaceae</taxon>
        <taxon>Halosimplex</taxon>
    </lineage>
</organism>
<dbReference type="EMBL" id="AOIU01000048">
    <property type="protein sequence ID" value="ELZ19873.1"/>
    <property type="molecule type" value="Genomic_DNA"/>
</dbReference>
<dbReference type="RefSeq" id="WP_006885919.1">
    <property type="nucleotide sequence ID" value="NZ_AOIU01000048.1"/>
</dbReference>
<dbReference type="Pfam" id="PF24349">
    <property type="entry name" value="DUF7509"/>
    <property type="match status" value="1"/>
</dbReference>
<dbReference type="OrthoDB" id="240880at2157"/>
<sequence>MDTLDVYRGDPIRERIHESLPYGDPSDPLVFLMGPYRLLDPDYLYDEGGYSLPPDPLAPDGGDVEPDLIESTLRTVAERVSAETGATAFIASDVDIPTRTEVERDGLSDPGLSVIDQSVAFAKASAGNAFVFTKAGLTTGVGAETGAIPEYFRLRDETGRSRDPRTFKIFSEAEPSEDDSRTYDPTFSSASINEMDDAYDIRFGYFTSREHLVETLIAFVESYVEPLAD</sequence>
<evidence type="ECO:0000313" key="2">
    <source>
        <dbReference type="EMBL" id="ELZ19873.1"/>
    </source>
</evidence>
<feature type="domain" description="DUF7509" evidence="1">
    <location>
        <begin position="13"/>
        <end position="222"/>
    </location>
</feature>
<dbReference type="InterPro" id="IPR055931">
    <property type="entry name" value="DUF7509"/>
</dbReference>
<protein>
    <recommendedName>
        <fullName evidence="1">DUF7509 domain-containing protein</fullName>
    </recommendedName>
</protein>
<gene>
    <name evidence="2" type="ORF">C475_21274</name>
</gene>